<keyword evidence="1" id="KW-0812">Transmembrane</keyword>
<proteinExistence type="predicted"/>
<sequence length="117" mass="12770">MRIIRLENFRGPYEIVTRHFFFVSGLISNMLAIAGCGIPSRISAPANNGRTTISRTANPSHAVSIHGPVHRSPSVGIMHLTMMSSHVGWVIGDSHQIVPTADGGRRIDLVYPLAWTI</sequence>
<accession>A0A2T2WXN2</accession>
<evidence type="ECO:0000313" key="2">
    <source>
        <dbReference type="EMBL" id="PSR26991.1"/>
    </source>
</evidence>
<protein>
    <submittedName>
        <fullName evidence="2">Uncharacterized protein</fullName>
    </submittedName>
</protein>
<comment type="caution">
    <text evidence="2">The sequence shown here is derived from an EMBL/GenBank/DDBJ whole genome shotgun (WGS) entry which is preliminary data.</text>
</comment>
<feature type="transmembrane region" description="Helical" evidence="1">
    <location>
        <begin position="20"/>
        <end position="40"/>
    </location>
</feature>
<organism evidence="2 3">
    <name type="scientific">Sulfobacillus benefaciens</name>
    <dbReference type="NCBI Taxonomy" id="453960"/>
    <lineage>
        <taxon>Bacteria</taxon>
        <taxon>Bacillati</taxon>
        <taxon>Bacillota</taxon>
        <taxon>Clostridia</taxon>
        <taxon>Eubacteriales</taxon>
        <taxon>Clostridiales Family XVII. Incertae Sedis</taxon>
        <taxon>Sulfobacillus</taxon>
    </lineage>
</organism>
<dbReference type="EMBL" id="PXYT01000030">
    <property type="protein sequence ID" value="PSR26991.1"/>
    <property type="molecule type" value="Genomic_DNA"/>
</dbReference>
<gene>
    <name evidence="2" type="ORF">C7B43_12545</name>
</gene>
<dbReference type="Proteomes" id="UP000242699">
    <property type="component" value="Unassembled WGS sequence"/>
</dbReference>
<keyword evidence="1" id="KW-0472">Membrane</keyword>
<evidence type="ECO:0000256" key="1">
    <source>
        <dbReference type="SAM" id="Phobius"/>
    </source>
</evidence>
<evidence type="ECO:0000313" key="3">
    <source>
        <dbReference type="Proteomes" id="UP000242699"/>
    </source>
</evidence>
<dbReference type="AlphaFoldDB" id="A0A2T2WXN2"/>
<reference evidence="2 3" key="1">
    <citation type="journal article" date="2014" name="BMC Genomics">
        <title>Comparison of environmental and isolate Sulfobacillus genomes reveals diverse carbon, sulfur, nitrogen, and hydrogen metabolisms.</title>
        <authorList>
            <person name="Justice N.B."/>
            <person name="Norman A."/>
            <person name="Brown C.T."/>
            <person name="Singh A."/>
            <person name="Thomas B.C."/>
            <person name="Banfield J.F."/>
        </authorList>
    </citation>
    <scope>NUCLEOTIDE SEQUENCE [LARGE SCALE GENOMIC DNA]</scope>
    <source>
        <strain evidence="2">AMDSBA1</strain>
    </source>
</reference>
<keyword evidence="1" id="KW-1133">Transmembrane helix</keyword>
<name>A0A2T2WXN2_9FIRM</name>